<dbReference type="SUPFAM" id="SSF47565">
    <property type="entry name" value="Insect pheromone/odorant-binding proteins"/>
    <property type="match status" value="1"/>
</dbReference>
<dbReference type="Proteomes" id="UP000410492">
    <property type="component" value="Unassembled WGS sequence"/>
</dbReference>
<dbReference type="GO" id="GO:0005576">
    <property type="term" value="C:extracellular region"/>
    <property type="evidence" value="ECO:0007669"/>
    <property type="project" value="UniProtKB-SubCell"/>
</dbReference>
<reference evidence="5 6" key="1">
    <citation type="submission" date="2019-01" db="EMBL/GenBank/DDBJ databases">
        <authorList>
            <person name="Sayadi A."/>
        </authorList>
    </citation>
    <scope>NUCLEOTIDE SEQUENCE [LARGE SCALE GENOMIC DNA]</scope>
</reference>
<evidence type="ECO:0000256" key="1">
    <source>
        <dbReference type="ARBA" id="ARBA00004613"/>
    </source>
</evidence>
<evidence type="ECO:0000256" key="4">
    <source>
        <dbReference type="SAM" id="SignalP"/>
    </source>
</evidence>
<evidence type="ECO:0000256" key="3">
    <source>
        <dbReference type="ARBA" id="ARBA00022525"/>
    </source>
</evidence>
<dbReference type="InterPro" id="IPR006170">
    <property type="entry name" value="PBP/GOBP"/>
</dbReference>
<name>A0A653DVC5_CALMS</name>
<evidence type="ECO:0000313" key="6">
    <source>
        <dbReference type="Proteomes" id="UP000410492"/>
    </source>
</evidence>
<sequence length="243" mass="27361">MVAMICSSTAAFAIAVMLCAAQTASGYDFGDNSAFSQLLANDLQDLYSVHHYRARRSPPGEGRDNCERHFKHKPVMCCAESAFHAMKEADRDIRRLCFHEVTGKDGAEKPPNDPPRCASMEQRRDEINCVFQCVAQKKGLVDDSGKVVEKEYMEHINQFIDEAPYLKPVLDKIAQDCMQQANTNIALQGTCFSTATKLAHCLFRNVQLSCPDEEIKDKESCKLLQERLRSKEDFPPSPPPQQR</sequence>
<feature type="signal peptide" evidence="4">
    <location>
        <begin position="1"/>
        <end position="26"/>
    </location>
</feature>
<dbReference type="AlphaFoldDB" id="A0A653DVC5"/>
<dbReference type="GO" id="GO:0005549">
    <property type="term" value="F:odorant binding"/>
    <property type="evidence" value="ECO:0007669"/>
    <property type="project" value="InterPro"/>
</dbReference>
<dbReference type="OrthoDB" id="6622484at2759"/>
<dbReference type="Pfam" id="PF01395">
    <property type="entry name" value="PBP_GOBP"/>
    <property type="match status" value="1"/>
</dbReference>
<organism evidence="5 6">
    <name type="scientific">Callosobruchus maculatus</name>
    <name type="common">Southern cowpea weevil</name>
    <name type="synonym">Pulse bruchid</name>
    <dbReference type="NCBI Taxonomy" id="64391"/>
    <lineage>
        <taxon>Eukaryota</taxon>
        <taxon>Metazoa</taxon>
        <taxon>Ecdysozoa</taxon>
        <taxon>Arthropoda</taxon>
        <taxon>Hexapoda</taxon>
        <taxon>Insecta</taxon>
        <taxon>Pterygota</taxon>
        <taxon>Neoptera</taxon>
        <taxon>Endopterygota</taxon>
        <taxon>Coleoptera</taxon>
        <taxon>Polyphaga</taxon>
        <taxon>Cucujiformia</taxon>
        <taxon>Chrysomeloidea</taxon>
        <taxon>Chrysomelidae</taxon>
        <taxon>Bruchinae</taxon>
        <taxon>Bruchini</taxon>
        <taxon>Callosobruchus</taxon>
    </lineage>
</organism>
<keyword evidence="6" id="KW-1185">Reference proteome</keyword>
<feature type="chain" id="PRO_5024822725" evidence="4">
    <location>
        <begin position="27"/>
        <end position="243"/>
    </location>
</feature>
<proteinExistence type="inferred from homology"/>
<keyword evidence="3" id="KW-0964">Secreted</keyword>
<evidence type="ECO:0000256" key="2">
    <source>
        <dbReference type="ARBA" id="ARBA00008098"/>
    </source>
</evidence>
<dbReference type="EMBL" id="CAACVG010015036">
    <property type="protein sequence ID" value="VEN64012.1"/>
    <property type="molecule type" value="Genomic_DNA"/>
</dbReference>
<gene>
    <name evidence="5" type="ORF">CALMAC_LOCUS20665</name>
</gene>
<dbReference type="Gene3D" id="1.10.238.20">
    <property type="entry name" value="Pheromone/general odorant binding protein domain"/>
    <property type="match status" value="1"/>
</dbReference>
<dbReference type="PANTHER" id="PTHR21066:SF17">
    <property type="entry name" value="AGAP011368-PA"/>
    <property type="match status" value="1"/>
</dbReference>
<comment type="similarity">
    <text evidence="2">Belongs to the PBP/GOBP family.</text>
</comment>
<dbReference type="PANTHER" id="PTHR21066">
    <property type="entry name" value="ODORANT-BINDING PROTEIN 59A-RELATED"/>
    <property type="match status" value="1"/>
</dbReference>
<keyword evidence="4" id="KW-0732">Signal</keyword>
<comment type="subcellular location">
    <subcellularLocation>
        <location evidence="1">Secreted</location>
    </subcellularLocation>
</comment>
<protein>
    <submittedName>
        <fullName evidence="5">Uncharacterized protein</fullName>
    </submittedName>
</protein>
<accession>A0A653DVC5</accession>
<dbReference type="InterPro" id="IPR036728">
    <property type="entry name" value="PBP_GOBP_sf"/>
</dbReference>
<evidence type="ECO:0000313" key="5">
    <source>
        <dbReference type="EMBL" id="VEN64012.1"/>
    </source>
</evidence>
<dbReference type="InterPro" id="IPR052295">
    <property type="entry name" value="Odorant-binding_protein"/>
</dbReference>